<dbReference type="InterPro" id="IPR015854">
    <property type="entry name" value="ABC_transpr_LolD-like"/>
</dbReference>
<dbReference type="InterPro" id="IPR003593">
    <property type="entry name" value="AAA+_ATPase"/>
</dbReference>
<dbReference type="AlphaFoldDB" id="A0A9X3J3C3"/>
<keyword evidence="3 6" id="KW-0067">ATP-binding</keyword>
<dbReference type="InterPro" id="IPR027417">
    <property type="entry name" value="P-loop_NTPase"/>
</dbReference>
<sequence>MPTRGSIPLLSLRGVSKHFGDGDAAFVALDHVDLDIDSGEFVGILGASGSGKSTCMNILGCLDMPTEGAYCVEGTPVQQLHPDVLARLRNERFGFVFQGFNLLRRTSALENVELPLVYAGVGRRERERRSREALALVGLAGREAALSNELSGGQQQRVAIARALVNQPQVVLADEPTGNLDSRTGRDIMELLMRLRRELDLTIVMVTHDRDIAGYAERHVVFSDGKIVDDRLLRGVAA</sequence>
<dbReference type="GO" id="GO:0022857">
    <property type="term" value="F:transmembrane transporter activity"/>
    <property type="evidence" value="ECO:0007669"/>
    <property type="project" value="TreeGrafter"/>
</dbReference>
<feature type="domain" description="ABC transporter" evidence="5">
    <location>
        <begin position="10"/>
        <end position="236"/>
    </location>
</feature>
<proteinExistence type="inferred from homology"/>
<dbReference type="GO" id="GO:0005886">
    <property type="term" value="C:plasma membrane"/>
    <property type="evidence" value="ECO:0007669"/>
    <property type="project" value="TreeGrafter"/>
</dbReference>
<reference evidence="6" key="1">
    <citation type="submission" date="2022-11" db="EMBL/GenBank/DDBJ databases">
        <title>Minimal conservation of predation-associated metabolite biosynthetic gene clusters underscores biosynthetic potential of Myxococcota including descriptions for ten novel species: Archangium lansinium sp. nov., Myxococcus landrumus sp. nov., Nannocystis bai.</title>
        <authorList>
            <person name="Ahearne A."/>
            <person name="Stevens C."/>
            <person name="Phillips K."/>
        </authorList>
    </citation>
    <scope>NUCLEOTIDE SEQUENCE</scope>
    <source>
        <strain evidence="6">Na p29</strain>
    </source>
</reference>
<dbReference type="FunFam" id="3.40.50.300:FF:000032">
    <property type="entry name" value="Export ABC transporter ATP-binding protein"/>
    <property type="match status" value="1"/>
</dbReference>
<keyword evidence="7" id="KW-1185">Reference proteome</keyword>
<evidence type="ECO:0000256" key="3">
    <source>
        <dbReference type="ARBA" id="ARBA00022840"/>
    </source>
</evidence>
<dbReference type="GO" id="GO:0098796">
    <property type="term" value="C:membrane protein complex"/>
    <property type="evidence" value="ECO:0007669"/>
    <property type="project" value="UniProtKB-ARBA"/>
</dbReference>
<dbReference type="CDD" id="cd03255">
    <property type="entry name" value="ABC_MJ0796_LolCDE_FtsE"/>
    <property type="match status" value="1"/>
</dbReference>
<dbReference type="SUPFAM" id="SSF52540">
    <property type="entry name" value="P-loop containing nucleoside triphosphate hydrolases"/>
    <property type="match status" value="1"/>
</dbReference>
<comment type="caution">
    <text evidence="6">The sequence shown here is derived from an EMBL/GenBank/DDBJ whole genome shotgun (WGS) entry which is preliminary data.</text>
</comment>
<dbReference type="InterPro" id="IPR017871">
    <property type="entry name" value="ABC_transporter-like_CS"/>
</dbReference>
<protein>
    <submittedName>
        <fullName evidence="6">ABC transporter ATP-binding protein</fullName>
    </submittedName>
</protein>
<comment type="similarity">
    <text evidence="4">Belongs to the ABC transporter superfamily. Macrolide exporter (TC 3.A.1.122) family.</text>
</comment>
<organism evidence="6 7">
    <name type="scientific">Nannocystis pusilla</name>
    <dbReference type="NCBI Taxonomy" id="889268"/>
    <lineage>
        <taxon>Bacteria</taxon>
        <taxon>Pseudomonadati</taxon>
        <taxon>Myxococcota</taxon>
        <taxon>Polyangia</taxon>
        <taxon>Nannocystales</taxon>
        <taxon>Nannocystaceae</taxon>
        <taxon>Nannocystis</taxon>
    </lineage>
</organism>
<evidence type="ECO:0000313" key="7">
    <source>
        <dbReference type="Proteomes" id="UP001150924"/>
    </source>
</evidence>
<keyword evidence="2" id="KW-0547">Nucleotide-binding</keyword>
<evidence type="ECO:0000256" key="2">
    <source>
        <dbReference type="ARBA" id="ARBA00022741"/>
    </source>
</evidence>
<dbReference type="GO" id="GO:0005524">
    <property type="term" value="F:ATP binding"/>
    <property type="evidence" value="ECO:0007669"/>
    <property type="project" value="UniProtKB-KW"/>
</dbReference>
<keyword evidence="1" id="KW-0813">Transport</keyword>
<dbReference type="PROSITE" id="PS50893">
    <property type="entry name" value="ABC_TRANSPORTER_2"/>
    <property type="match status" value="1"/>
</dbReference>
<dbReference type="GO" id="GO:0016887">
    <property type="term" value="F:ATP hydrolysis activity"/>
    <property type="evidence" value="ECO:0007669"/>
    <property type="project" value="InterPro"/>
</dbReference>
<evidence type="ECO:0000256" key="1">
    <source>
        <dbReference type="ARBA" id="ARBA00022448"/>
    </source>
</evidence>
<dbReference type="RefSeq" id="WP_267777686.1">
    <property type="nucleotide sequence ID" value="NZ_JAPNKE010000002.1"/>
</dbReference>
<dbReference type="EMBL" id="JAPNKE010000002">
    <property type="protein sequence ID" value="MCY1013616.1"/>
    <property type="molecule type" value="Genomic_DNA"/>
</dbReference>
<evidence type="ECO:0000256" key="4">
    <source>
        <dbReference type="ARBA" id="ARBA00038388"/>
    </source>
</evidence>
<name>A0A9X3J3C3_9BACT</name>
<evidence type="ECO:0000313" key="6">
    <source>
        <dbReference type="EMBL" id="MCY1013616.1"/>
    </source>
</evidence>
<dbReference type="PANTHER" id="PTHR24220:SF86">
    <property type="entry name" value="ABC TRANSPORTER ABCH.1"/>
    <property type="match status" value="1"/>
</dbReference>
<dbReference type="Gene3D" id="3.40.50.300">
    <property type="entry name" value="P-loop containing nucleotide triphosphate hydrolases"/>
    <property type="match status" value="1"/>
</dbReference>
<dbReference type="SMART" id="SM00382">
    <property type="entry name" value="AAA"/>
    <property type="match status" value="1"/>
</dbReference>
<evidence type="ECO:0000259" key="5">
    <source>
        <dbReference type="PROSITE" id="PS50893"/>
    </source>
</evidence>
<dbReference type="Pfam" id="PF00005">
    <property type="entry name" value="ABC_tran"/>
    <property type="match status" value="1"/>
</dbReference>
<dbReference type="Proteomes" id="UP001150924">
    <property type="component" value="Unassembled WGS sequence"/>
</dbReference>
<gene>
    <name evidence="6" type="ORF">OV079_50435</name>
</gene>
<dbReference type="PANTHER" id="PTHR24220">
    <property type="entry name" value="IMPORT ATP-BINDING PROTEIN"/>
    <property type="match status" value="1"/>
</dbReference>
<dbReference type="PROSITE" id="PS00211">
    <property type="entry name" value="ABC_TRANSPORTER_1"/>
    <property type="match status" value="1"/>
</dbReference>
<dbReference type="InterPro" id="IPR017911">
    <property type="entry name" value="MacB-like_ATP-bd"/>
</dbReference>
<dbReference type="InterPro" id="IPR003439">
    <property type="entry name" value="ABC_transporter-like_ATP-bd"/>
</dbReference>
<accession>A0A9X3J3C3</accession>